<dbReference type="CDD" id="cd02909">
    <property type="entry name" value="cupin_pirin_N"/>
    <property type="match status" value="1"/>
</dbReference>
<evidence type="ECO:0000256" key="3">
    <source>
        <dbReference type="RuleBase" id="RU003457"/>
    </source>
</evidence>
<keyword evidence="2" id="KW-0479">Metal-binding</keyword>
<dbReference type="InterPro" id="IPR003829">
    <property type="entry name" value="Pirin_N_dom"/>
</dbReference>
<evidence type="ECO:0000256" key="2">
    <source>
        <dbReference type="PIRSR" id="PIRSR006232-1"/>
    </source>
</evidence>
<proteinExistence type="inferred from homology"/>
<dbReference type="Pfam" id="PF02678">
    <property type="entry name" value="Pirin"/>
    <property type="match status" value="1"/>
</dbReference>
<dbReference type="EMBL" id="LN614827">
    <property type="protein sequence ID" value="CEG56145.1"/>
    <property type="molecule type" value="Genomic_DNA"/>
</dbReference>
<dbReference type="InterPro" id="IPR011051">
    <property type="entry name" value="RmlC_Cupin_sf"/>
</dbReference>
<dbReference type="RefSeq" id="WP_084602103.1">
    <property type="nucleotide sequence ID" value="NZ_LN614827.1"/>
</dbReference>
<dbReference type="Pfam" id="PF05726">
    <property type="entry name" value="Pirin_C"/>
    <property type="match status" value="1"/>
</dbReference>
<feature type="binding site" evidence="2">
    <location>
        <position position="124"/>
    </location>
    <ligand>
        <name>Fe cation</name>
        <dbReference type="ChEBI" id="CHEBI:24875"/>
    </ligand>
</feature>
<dbReference type="InterPro" id="IPR014710">
    <property type="entry name" value="RmlC-like_jellyroll"/>
</dbReference>
<dbReference type="HOGENOM" id="CLU_045717_1_0_6"/>
<keyword evidence="2" id="KW-0408">Iron</keyword>
<dbReference type="AlphaFoldDB" id="A0A098G3T4"/>
<dbReference type="STRING" id="1212491.LFA_0696"/>
<organism evidence="6 7">
    <name type="scientific">Legionella fallonii LLAP-10</name>
    <dbReference type="NCBI Taxonomy" id="1212491"/>
    <lineage>
        <taxon>Bacteria</taxon>
        <taxon>Pseudomonadati</taxon>
        <taxon>Pseudomonadota</taxon>
        <taxon>Gammaproteobacteria</taxon>
        <taxon>Legionellales</taxon>
        <taxon>Legionellaceae</taxon>
        <taxon>Legionella</taxon>
    </lineage>
</organism>
<dbReference type="GO" id="GO:0046872">
    <property type="term" value="F:metal ion binding"/>
    <property type="evidence" value="ECO:0007669"/>
    <property type="project" value="UniProtKB-KW"/>
</dbReference>
<keyword evidence="7" id="KW-1185">Reference proteome</keyword>
<comment type="cofactor">
    <cofactor evidence="2">
        <name>Fe cation</name>
        <dbReference type="ChEBI" id="CHEBI:24875"/>
    </cofactor>
    <text evidence="2">Binds 1 Fe cation per subunit.</text>
</comment>
<sequence length="308" mass="34450">MSDLLAKTQLSDSKDCPAFSEKPILQKIITRTALLGEHLTIKRVLPHRERRMIGAWCFLDQFGPLNLKESNGLKVAPHPHIGLQTFTWTLQGEILHRDSLGSVQVIQPGQVNLMTAGNGISHSEESLPDGVLHGLQLWIALPDSVRHMEPNFIHYSEVPKLSHEGISIDVMAGELLGIRAPTKVYSPLIGLHLQAEEQTTSTLPLQPQFEYGILPLTENIEVEGEAIDTNTMLYLGCGRTQLSLQLPQDARVLLIGGEPFKEEVLIWWNFVARTKQEIKEATYSWNNRTHFGEVMGYPGERSLAPEMP</sequence>
<feature type="domain" description="Pirin C-terminal" evidence="5">
    <location>
        <begin position="191"/>
        <end position="288"/>
    </location>
</feature>
<name>A0A098G3T4_9GAMM</name>
<dbReference type="PANTHER" id="PTHR13903:SF8">
    <property type="entry name" value="PIRIN"/>
    <property type="match status" value="1"/>
</dbReference>
<feature type="binding site" evidence="2">
    <location>
        <position position="122"/>
    </location>
    <ligand>
        <name>Fe cation</name>
        <dbReference type="ChEBI" id="CHEBI:24875"/>
    </ligand>
</feature>
<evidence type="ECO:0008006" key="8">
    <source>
        <dbReference type="Google" id="ProtNLM"/>
    </source>
</evidence>
<feature type="binding site" evidence="2">
    <location>
        <position position="78"/>
    </location>
    <ligand>
        <name>Fe cation</name>
        <dbReference type="ChEBI" id="CHEBI:24875"/>
    </ligand>
</feature>
<feature type="domain" description="Pirin N-terminal" evidence="4">
    <location>
        <begin position="42"/>
        <end position="139"/>
    </location>
</feature>
<reference evidence="7" key="1">
    <citation type="submission" date="2014-09" db="EMBL/GenBank/DDBJ databases">
        <authorList>
            <person name="Gomez-Valero L."/>
        </authorList>
    </citation>
    <scope>NUCLEOTIDE SEQUENCE [LARGE SCALE GENOMIC DNA]</scope>
    <source>
        <strain evidence="7">ATCC700992</strain>
    </source>
</reference>
<evidence type="ECO:0000256" key="1">
    <source>
        <dbReference type="ARBA" id="ARBA00008416"/>
    </source>
</evidence>
<dbReference type="InterPro" id="IPR012093">
    <property type="entry name" value="Pirin"/>
</dbReference>
<dbReference type="Proteomes" id="UP000032430">
    <property type="component" value="Chromosome I"/>
</dbReference>
<comment type="similarity">
    <text evidence="1 3">Belongs to the pirin family.</text>
</comment>
<protein>
    <recommendedName>
        <fullName evidence="8">Quercetin 2,3-dioxygenase</fullName>
    </recommendedName>
</protein>
<feature type="binding site" evidence="2">
    <location>
        <position position="80"/>
    </location>
    <ligand>
        <name>Fe cation</name>
        <dbReference type="ChEBI" id="CHEBI:24875"/>
    </ligand>
</feature>
<evidence type="ECO:0000259" key="5">
    <source>
        <dbReference type="Pfam" id="PF05726"/>
    </source>
</evidence>
<evidence type="ECO:0000259" key="4">
    <source>
        <dbReference type="Pfam" id="PF02678"/>
    </source>
</evidence>
<dbReference type="OrthoDB" id="9780903at2"/>
<evidence type="ECO:0000313" key="6">
    <source>
        <dbReference type="EMBL" id="CEG56145.1"/>
    </source>
</evidence>
<dbReference type="Gene3D" id="2.60.120.10">
    <property type="entry name" value="Jelly Rolls"/>
    <property type="match status" value="2"/>
</dbReference>
<dbReference type="InterPro" id="IPR008778">
    <property type="entry name" value="Pirin_C_dom"/>
</dbReference>
<dbReference type="KEGG" id="lfa:LFA_0696"/>
<dbReference type="SUPFAM" id="SSF51182">
    <property type="entry name" value="RmlC-like cupins"/>
    <property type="match status" value="1"/>
</dbReference>
<accession>A0A098G3T4</accession>
<gene>
    <name evidence="6" type="ORF">LFA_0696</name>
</gene>
<evidence type="ECO:0000313" key="7">
    <source>
        <dbReference type="Proteomes" id="UP000032430"/>
    </source>
</evidence>
<dbReference type="PIRSF" id="PIRSF006232">
    <property type="entry name" value="Pirin"/>
    <property type="match status" value="1"/>
</dbReference>
<dbReference type="PANTHER" id="PTHR13903">
    <property type="entry name" value="PIRIN-RELATED"/>
    <property type="match status" value="1"/>
</dbReference>